<dbReference type="PANTHER" id="PTHR30563">
    <property type="entry name" value="DNA RECOMBINATION PROTEIN RMUC"/>
    <property type="match status" value="1"/>
</dbReference>
<sequence length="539" mass="61349">MTAVTLGIWLIWIIALILVSAVVHLISRQKLLQERQAGHVRLSEATNELVRIQTEANNLQQINQNNETELSHCRQELQLVHKRLSAAEAVNTQLINVQETLQHERQQYRLASEQYQAISTKLAAAEQQLRDWLLRSEEWRLREEEYTQVQAELNHARVENSRLATQLQHEREAYEEKLTLLNEARASLSDQFKSLANDILEEKSKRFSEQNQASLSQLLNPLHERMQGFSQLVQNTYEKEAKERTTLETELKHLQQLNAQLHSDAKALTDALSGTQNKNQGNWGEMILEKVLENSGLHKGREYVLQASSTVIDEFGRQRRLQPDVLVNLPENKQIVIDAKTSLTAYVRYTQATDASSADKALAAHIQSVRQHIKELSAKCYDEIDGLNTLDFVFMFIPVEPAYLLALQQDNQLFDDCFQKRIMLVGPSTLLATLRTIAHIWRSEQQNQNALTIAKEGGKLYDKFVGFVNTLEGVGKNLDQAQGQFQKAMGQLVSGRGNLVSKANKLRQLGVQSSKNLPEHYQCPEEDEEELSVATIDSL</sequence>
<evidence type="ECO:0000256" key="1">
    <source>
        <dbReference type="ARBA" id="ARBA00003416"/>
    </source>
</evidence>
<dbReference type="InterPro" id="IPR003798">
    <property type="entry name" value="DNA_recombination_RmuC"/>
</dbReference>
<dbReference type="Pfam" id="PF02646">
    <property type="entry name" value="RmuC"/>
    <property type="match status" value="1"/>
</dbReference>
<protein>
    <submittedName>
        <fullName evidence="7">Recombinase RmuC</fullName>
    </submittedName>
</protein>
<keyword evidence="4" id="KW-0233">DNA recombination</keyword>
<keyword evidence="6" id="KW-0812">Transmembrane</keyword>
<dbReference type="AlphaFoldDB" id="A0A2N9WWQ3"/>
<dbReference type="RefSeq" id="WP_100113002.1">
    <property type="nucleotide sequence ID" value="NZ_MDVB01000004.1"/>
</dbReference>
<feature type="coiled-coil region" evidence="5">
    <location>
        <begin position="164"/>
        <end position="191"/>
    </location>
</feature>
<dbReference type="Proteomes" id="UP000231293">
    <property type="component" value="Unassembled WGS sequence"/>
</dbReference>
<gene>
    <name evidence="7" type="ORF">BGI32_00935</name>
</gene>
<dbReference type="EMBL" id="MDVB01000004">
    <property type="protein sequence ID" value="PIT18658.1"/>
    <property type="molecule type" value="Genomic_DNA"/>
</dbReference>
<comment type="function">
    <text evidence="1">Involved in DNA recombination.</text>
</comment>
<comment type="caution">
    <text evidence="7">The sequence shown here is derived from an EMBL/GenBank/DDBJ whole genome shotgun (WGS) entry which is preliminary data.</text>
</comment>
<evidence type="ECO:0000313" key="8">
    <source>
        <dbReference type="Proteomes" id="UP000231293"/>
    </source>
</evidence>
<name>A0A2N9WWQ3_9NEIS</name>
<evidence type="ECO:0000313" key="7">
    <source>
        <dbReference type="EMBL" id="PIT18658.1"/>
    </source>
</evidence>
<feature type="coiled-coil region" evidence="5">
    <location>
        <begin position="42"/>
        <end position="128"/>
    </location>
</feature>
<comment type="similarity">
    <text evidence="2">Belongs to the RmuC family.</text>
</comment>
<accession>A0A2N9WWQ3</accession>
<keyword evidence="6" id="KW-1133">Transmembrane helix</keyword>
<keyword evidence="3 5" id="KW-0175">Coiled coil</keyword>
<organism evidence="7 8">
    <name type="scientific">Snodgrassella alvi</name>
    <dbReference type="NCBI Taxonomy" id="1196083"/>
    <lineage>
        <taxon>Bacteria</taxon>
        <taxon>Pseudomonadati</taxon>
        <taxon>Pseudomonadota</taxon>
        <taxon>Betaproteobacteria</taxon>
        <taxon>Neisseriales</taxon>
        <taxon>Neisseriaceae</taxon>
        <taxon>Snodgrassella</taxon>
    </lineage>
</organism>
<feature type="transmembrane region" description="Helical" evidence="6">
    <location>
        <begin position="6"/>
        <end position="26"/>
    </location>
</feature>
<feature type="coiled-coil region" evidence="5">
    <location>
        <begin position="237"/>
        <end position="271"/>
    </location>
</feature>
<keyword evidence="6" id="KW-0472">Membrane</keyword>
<evidence type="ECO:0000256" key="3">
    <source>
        <dbReference type="ARBA" id="ARBA00023054"/>
    </source>
</evidence>
<proteinExistence type="inferred from homology"/>
<evidence type="ECO:0000256" key="5">
    <source>
        <dbReference type="SAM" id="Coils"/>
    </source>
</evidence>
<dbReference type="PANTHER" id="PTHR30563:SF0">
    <property type="entry name" value="DNA RECOMBINATION PROTEIN RMUC"/>
    <property type="match status" value="1"/>
</dbReference>
<dbReference type="GO" id="GO:0006310">
    <property type="term" value="P:DNA recombination"/>
    <property type="evidence" value="ECO:0007669"/>
    <property type="project" value="UniProtKB-KW"/>
</dbReference>
<reference evidence="7 8" key="1">
    <citation type="journal article" date="2017" name="MBio">
        <title>Type VI secretion-mediated competition in the bee gut microbiome.</title>
        <authorList>
            <person name="Steele M.I."/>
            <person name="Kwong W.K."/>
            <person name="Powell J.E."/>
            <person name="Whiteley M."/>
            <person name="Moran N.A."/>
        </authorList>
    </citation>
    <scope>NUCLEOTIDE SEQUENCE [LARGE SCALE GENOMIC DNA]</scope>
    <source>
        <strain evidence="7 8">App2-2</strain>
    </source>
</reference>
<evidence type="ECO:0000256" key="4">
    <source>
        <dbReference type="ARBA" id="ARBA00023172"/>
    </source>
</evidence>
<evidence type="ECO:0000256" key="6">
    <source>
        <dbReference type="SAM" id="Phobius"/>
    </source>
</evidence>
<evidence type="ECO:0000256" key="2">
    <source>
        <dbReference type="ARBA" id="ARBA00009840"/>
    </source>
</evidence>